<evidence type="ECO:0008006" key="3">
    <source>
        <dbReference type="Google" id="ProtNLM"/>
    </source>
</evidence>
<reference evidence="1 2" key="1">
    <citation type="submission" date="2019-02" db="EMBL/GenBank/DDBJ databases">
        <title>Deep-cultivation of Planctomycetes and their phenomic and genomic characterization uncovers novel biology.</title>
        <authorList>
            <person name="Wiegand S."/>
            <person name="Jogler M."/>
            <person name="Boedeker C."/>
            <person name="Pinto D."/>
            <person name="Vollmers J."/>
            <person name="Rivas-Marin E."/>
            <person name="Kohn T."/>
            <person name="Peeters S.H."/>
            <person name="Heuer A."/>
            <person name="Rast P."/>
            <person name="Oberbeckmann S."/>
            <person name="Bunk B."/>
            <person name="Jeske O."/>
            <person name="Meyerdierks A."/>
            <person name="Storesund J.E."/>
            <person name="Kallscheuer N."/>
            <person name="Luecker S."/>
            <person name="Lage O.M."/>
            <person name="Pohl T."/>
            <person name="Merkel B.J."/>
            <person name="Hornburger P."/>
            <person name="Mueller R.-W."/>
            <person name="Bruemmer F."/>
            <person name="Labrenz M."/>
            <person name="Spormann A.M."/>
            <person name="Op den Camp H."/>
            <person name="Overmann J."/>
            <person name="Amann R."/>
            <person name="Jetten M.S.M."/>
            <person name="Mascher T."/>
            <person name="Medema M.H."/>
            <person name="Devos D.P."/>
            <person name="Kaster A.-K."/>
            <person name="Ovreas L."/>
            <person name="Rohde M."/>
            <person name="Galperin M.Y."/>
            <person name="Jogler C."/>
        </authorList>
    </citation>
    <scope>NUCLEOTIDE SEQUENCE [LARGE SCALE GENOMIC DNA]</scope>
    <source>
        <strain evidence="1 2">Pan241w</strain>
    </source>
</reference>
<dbReference type="AlphaFoldDB" id="A0A517RP85"/>
<gene>
    <name evidence="1" type="ORF">Pan241w_58330</name>
</gene>
<keyword evidence="2" id="KW-1185">Reference proteome</keyword>
<dbReference type="EMBL" id="CP036269">
    <property type="protein sequence ID" value="QDT45706.1"/>
    <property type="molecule type" value="Genomic_DNA"/>
</dbReference>
<accession>A0A517RP85</accession>
<name>A0A517RP85_9PLAN</name>
<sequence>MSMNILEKVSLWLTLFSISFCIVFLFNNNVEGAIASGMTTASVKTPFMLVHQCVWSKLKRSTTDQ</sequence>
<evidence type="ECO:0000313" key="1">
    <source>
        <dbReference type="EMBL" id="QDT45706.1"/>
    </source>
</evidence>
<dbReference type="KEGG" id="gaz:Pan241w_58330"/>
<protein>
    <recommendedName>
        <fullName evidence="3">DUF2061 domain-containing protein</fullName>
    </recommendedName>
</protein>
<proteinExistence type="predicted"/>
<evidence type="ECO:0000313" key="2">
    <source>
        <dbReference type="Proteomes" id="UP000317171"/>
    </source>
</evidence>
<organism evidence="1 2">
    <name type="scientific">Gimesia alba</name>
    <dbReference type="NCBI Taxonomy" id="2527973"/>
    <lineage>
        <taxon>Bacteria</taxon>
        <taxon>Pseudomonadati</taxon>
        <taxon>Planctomycetota</taxon>
        <taxon>Planctomycetia</taxon>
        <taxon>Planctomycetales</taxon>
        <taxon>Planctomycetaceae</taxon>
        <taxon>Gimesia</taxon>
    </lineage>
</organism>
<dbReference type="Proteomes" id="UP000317171">
    <property type="component" value="Chromosome"/>
</dbReference>